<organism evidence="1 2">
    <name type="scientific">Aphis glycines</name>
    <name type="common">Soybean aphid</name>
    <dbReference type="NCBI Taxonomy" id="307491"/>
    <lineage>
        <taxon>Eukaryota</taxon>
        <taxon>Metazoa</taxon>
        <taxon>Ecdysozoa</taxon>
        <taxon>Arthropoda</taxon>
        <taxon>Hexapoda</taxon>
        <taxon>Insecta</taxon>
        <taxon>Pterygota</taxon>
        <taxon>Neoptera</taxon>
        <taxon>Paraneoptera</taxon>
        <taxon>Hemiptera</taxon>
        <taxon>Sternorrhyncha</taxon>
        <taxon>Aphidomorpha</taxon>
        <taxon>Aphidoidea</taxon>
        <taxon>Aphididae</taxon>
        <taxon>Aphidini</taxon>
        <taxon>Aphis</taxon>
        <taxon>Aphis</taxon>
    </lineage>
</organism>
<evidence type="ECO:0000313" key="2">
    <source>
        <dbReference type="Proteomes" id="UP000475862"/>
    </source>
</evidence>
<name>A0A6G0TTV2_APHGL</name>
<comment type="caution">
    <text evidence="1">The sequence shown here is derived from an EMBL/GenBank/DDBJ whole genome shotgun (WGS) entry which is preliminary data.</text>
</comment>
<accession>A0A6G0TTV2</accession>
<proteinExistence type="predicted"/>
<evidence type="ECO:0000313" key="1">
    <source>
        <dbReference type="EMBL" id="KAE9537581.1"/>
    </source>
</evidence>
<dbReference type="AlphaFoldDB" id="A0A6G0TTV2"/>
<keyword evidence="2" id="KW-1185">Reference proteome</keyword>
<dbReference type="Proteomes" id="UP000475862">
    <property type="component" value="Unassembled WGS sequence"/>
</dbReference>
<sequence>MYILKDTFVLYNIKNIMKDTRLINENATLDWTLNGKNGDAITSSSVGLEWTAKLLKKKKILYIIQYTIGLLNGDRSVKGSTGSCLFQAAPELQLTAELFTDFLKTSTILLLDGTYFTKRIKLNKKDPLFHSESNAIILHSNRIPTLSNFVTYSNKICLKTKKRSNLKPQKFNFAEFEIKFCIFLFNNNYL</sequence>
<protein>
    <submittedName>
        <fullName evidence="1">Uncharacterized protein</fullName>
    </submittedName>
</protein>
<reference evidence="1 2" key="1">
    <citation type="submission" date="2019-08" db="EMBL/GenBank/DDBJ databases">
        <title>The genome of the soybean aphid Biotype 1, its phylome, world population structure and adaptation to the North American continent.</title>
        <authorList>
            <person name="Giordano R."/>
            <person name="Donthu R.K."/>
            <person name="Hernandez A.G."/>
            <person name="Wright C.L."/>
            <person name="Zimin A.V."/>
        </authorList>
    </citation>
    <scope>NUCLEOTIDE SEQUENCE [LARGE SCALE GENOMIC DNA]</scope>
    <source>
        <tissue evidence="1">Whole aphids</tissue>
    </source>
</reference>
<gene>
    <name evidence="1" type="ORF">AGLY_006604</name>
</gene>
<dbReference type="EMBL" id="VYZN01000018">
    <property type="protein sequence ID" value="KAE9537581.1"/>
    <property type="molecule type" value="Genomic_DNA"/>
</dbReference>